<sequence length="149" mass="16851">MSGTTVKPQEKSVAPIILRAQGLDREEAVGASAGSRNDHRPTAETARRSCQRLKQKEKEFEETLSLLTKAFKDECFERLKVHANEYKEPLHVLQPKDERIEQLEQEIAKENHDWIMSLVRGAETPVTRAPDHRPREPTEAKSAADPNGS</sequence>
<gene>
    <name evidence="2" type="primary">110679533</name>
</gene>
<protein>
    <submittedName>
        <fullName evidence="2">Uncharacterized protein</fullName>
    </submittedName>
</protein>
<feature type="compositionally biased region" description="Basic and acidic residues" evidence="1">
    <location>
        <begin position="36"/>
        <end position="47"/>
    </location>
</feature>
<dbReference type="Proteomes" id="UP000008820">
    <property type="component" value="Chromosome 3"/>
</dbReference>
<organism evidence="2 3">
    <name type="scientific">Aedes aegypti</name>
    <name type="common">Yellowfever mosquito</name>
    <name type="synonym">Culex aegypti</name>
    <dbReference type="NCBI Taxonomy" id="7159"/>
    <lineage>
        <taxon>Eukaryota</taxon>
        <taxon>Metazoa</taxon>
        <taxon>Ecdysozoa</taxon>
        <taxon>Arthropoda</taxon>
        <taxon>Hexapoda</taxon>
        <taxon>Insecta</taxon>
        <taxon>Pterygota</taxon>
        <taxon>Neoptera</taxon>
        <taxon>Endopterygota</taxon>
        <taxon>Diptera</taxon>
        <taxon>Nematocera</taxon>
        <taxon>Culicoidea</taxon>
        <taxon>Culicidae</taxon>
        <taxon>Culicinae</taxon>
        <taxon>Aedini</taxon>
        <taxon>Aedes</taxon>
        <taxon>Stegomyia</taxon>
    </lineage>
</organism>
<evidence type="ECO:0000313" key="3">
    <source>
        <dbReference type="Proteomes" id="UP000008820"/>
    </source>
</evidence>
<accession>A0A6I8TD72</accession>
<dbReference type="EnsemblMetazoa" id="AAEL006812-RB">
    <property type="protein sequence ID" value="AAEL006812-PB"/>
    <property type="gene ID" value="AAEL006812"/>
</dbReference>
<feature type="region of interest" description="Disordered" evidence="1">
    <location>
        <begin position="122"/>
        <end position="149"/>
    </location>
</feature>
<reference evidence="2 3" key="1">
    <citation type="submission" date="2017-06" db="EMBL/GenBank/DDBJ databases">
        <title>Aedes aegypti genome working group (AGWG) sequencing and assembly.</title>
        <authorList>
            <consortium name="Aedes aegypti Genome Working Group (AGWG)"/>
            <person name="Matthews B.J."/>
        </authorList>
    </citation>
    <scope>NUCLEOTIDE SEQUENCE [LARGE SCALE GENOMIC DNA]</scope>
    <source>
        <strain evidence="2 3">LVP_AGWG</strain>
    </source>
</reference>
<dbReference type="InParanoid" id="A0A6I8TD72"/>
<proteinExistence type="predicted"/>
<evidence type="ECO:0000256" key="1">
    <source>
        <dbReference type="SAM" id="MobiDB-lite"/>
    </source>
</evidence>
<keyword evidence="3" id="KW-1185">Reference proteome</keyword>
<feature type="region of interest" description="Disordered" evidence="1">
    <location>
        <begin position="27"/>
        <end position="51"/>
    </location>
</feature>
<feature type="compositionally biased region" description="Basic and acidic residues" evidence="1">
    <location>
        <begin position="129"/>
        <end position="139"/>
    </location>
</feature>
<reference evidence="2" key="2">
    <citation type="submission" date="2020-05" db="UniProtKB">
        <authorList>
            <consortium name="EnsemblMetazoa"/>
        </authorList>
    </citation>
    <scope>IDENTIFICATION</scope>
    <source>
        <strain evidence="2">LVP_AGWG</strain>
    </source>
</reference>
<name>A0A6I8TD72_AEDAE</name>
<evidence type="ECO:0000313" key="2">
    <source>
        <dbReference type="EnsemblMetazoa" id="AAEL006812-PB"/>
    </source>
</evidence>
<dbReference type="OrthoDB" id="2130750at2759"/>
<dbReference type="AlphaFoldDB" id="A0A6I8TD72"/>